<evidence type="ECO:0000256" key="6">
    <source>
        <dbReference type="ARBA" id="ARBA00022723"/>
    </source>
</evidence>
<comment type="caution">
    <text evidence="15">The sequence shown here is derived from an EMBL/GenBank/DDBJ whole genome shotgun (WGS) entry which is preliminary data.</text>
</comment>
<dbReference type="GO" id="GO:0005743">
    <property type="term" value="C:mitochondrial inner membrane"/>
    <property type="evidence" value="ECO:0007669"/>
    <property type="project" value="UniProtKB-SubCell"/>
</dbReference>
<evidence type="ECO:0000256" key="13">
    <source>
        <dbReference type="ARBA" id="ARBA00023186"/>
    </source>
</evidence>
<keyword evidence="7" id="KW-0999">Mitochondrion inner membrane</keyword>
<dbReference type="Gene3D" id="1.10.287.810">
    <property type="entry name" value="Mitochondrial import inner membrane translocase subunit tim13 like domains"/>
    <property type="match status" value="1"/>
</dbReference>
<keyword evidence="9" id="KW-0653">Protein transport</keyword>
<dbReference type="OrthoDB" id="5271370at2759"/>
<evidence type="ECO:0000256" key="5">
    <source>
        <dbReference type="ARBA" id="ARBA00022448"/>
    </source>
</evidence>
<keyword evidence="11" id="KW-0496">Mitochondrion</keyword>
<evidence type="ECO:0000256" key="10">
    <source>
        <dbReference type="ARBA" id="ARBA00023010"/>
    </source>
</evidence>
<comment type="subcellular location">
    <subcellularLocation>
        <location evidence="1">Mitochondrion inner membrane</location>
        <topology evidence="1">Peripheral membrane protein</topology>
        <orientation evidence="1">Intermembrane side</orientation>
    </subcellularLocation>
</comment>
<keyword evidence="7" id="KW-0472">Membrane</keyword>
<keyword evidence="10" id="KW-0811">Translocation</keyword>
<dbReference type="AlphaFoldDB" id="A0A545VFA2"/>
<dbReference type="EMBL" id="SPUK01000001">
    <property type="protein sequence ID" value="TQW00391.1"/>
    <property type="molecule type" value="Genomic_DNA"/>
</dbReference>
<keyword evidence="12" id="KW-1015">Disulfide bond</keyword>
<evidence type="ECO:0000259" key="14">
    <source>
        <dbReference type="Pfam" id="PF02953"/>
    </source>
</evidence>
<dbReference type="GO" id="GO:0015031">
    <property type="term" value="P:protein transport"/>
    <property type="evidence" value="ECO:0007669"/>
    <property type="project" value="UniProtKB-KW"/>
</dbReference>
<evidence type="ECO:0000256" key="1">
    <source>
        <dbReference type="ARBA" id="ARBA00004137"/>
    </source>
</evidence>
<evidence type="ECO:0000256" key="7">
    <source>
        <dbReference type="ARBA" id="ARBA00022792"/>
    </source>
</evidence>
<accession>A0A545VFA2</accession>
<dbReference type="InterPro" id="IPR050673">
    <property type="entry name" value="Mito_inner_translocase_sub"/>
</dbReference>
<gene>
    <name evidence="15" type="ORF">IF1G_00322</name>
</gene>
<dbReference type="InterPro" id="IPR035427">
    <property type="entry name" value="Tim10-like_dom_sf"/>
</dbReference>
<dbReference type="STRING" id="43265.A0A545VFA2"/>
<sequence length="211" mass="24195">MALALPIHNLPMEEPAPSEVFEHDNKTFYNWLLTETERAHIASMLDMETSELKLRGANFLQDRSQCTGCGKHSGMDDFVHNALYAGIHSVEFMKDFLQGKTQQATPYTEHEVVCSRCNTKHEEPKAWLSASEQRTLEQRMQKRQVKEFMGAFGGLVDHCFTSCVDDFTSKALSSRENGCINRCVLKWMATQQRVSDRFQEHNAQLSQQMQN</sequence>
<proteinExistence type="inferred from homology"/>
<dbReference type="GO" id="GO:0046872">
    <property type="term" value="F:metal ion binding"/>
    <property type="evidence" value="ECO:0007669"/>
    <property type="project" value="UniProtKB-KW"/>
</dbReference>
<dbReference type="InterPro" id="IPR004217">
    <property type="entry name" value="Tim10-like"/>
</dbReference>
<evidence type="ECO:0000313" key="16">
    <source>
        <dbReference type="Proteomes" id="UP000315783"/>
    </source>
</evidence>
<dbReference type="Proteomes" id="UP000315783">
    <property type="component" value="Unassembled WGS sequence"/>
</dbReference>
<dbReference type="PANTHER" id="PTHR13172">
    <property type="entry name" value="MITOCHONDRIAL IMPORT INNER MEMBRANE TRANSLOCASE SUBUNIT TIM9B"/>
    <property type="match status" value="1"/>
</dbReference>
<evidence type="ECO:0000256" key="12">
    <source>
        <dbReference type="ARBA" id="ARBA00023157"/>
    </source>
</evidence>
<evidence type="ECO:0000256" key="3">
    <source>
        <dbReference type="ARBA" id="ARBA00013978"/>
    </source>
</evidence>
<protein>
    <recommendedName>
        <fullName evidence="3">Mitochondrial import inner membrane translocase subunit TIM9</fullName>
    </recommendedName>
    <alternativeName>
        <fullName evidence="4">Mitochondrial import inner membrane translocase subunit Tim9</fullName>
    </alternativeName>
</protein>
<dbReference type="SUPFAM" id="SSF144122">
    <property type="entry name" value="Tim10-like"/>
    <property type="match status" value="1"/>
</dbReference>
<reference evidence="15 16" key="1">
    <citation type="journal article" date="2019" name="Appl. Microbiol. Biotechnol.">
        <title>Genome sequence of Isaria javanica and comparative genome analysis insights into family S53 peptidase evolution in fungal entomopathogens.</title>
        <authorList>
            <person name="Lin R."/>
            <person name="Zhang X."/>
            <person name="Xin B."/>
            <person name="Zou M."/>
            <person name="Gao Y."/>
            <person name="Qin F."/>
            <person name="Hu Q."/>
            <person name="Xie B."/>
            <person name="Cheng X."/>
        </authorList>
    </citation>
    <scope>NUCLEOTIDE SEQUENCE [LARGE SCALE GENOMIC DNA]</scope>
    <source>
        <strain evidence="15 16">IJ1G</strain>
    </source>
</reference>
<evidence type="ECO:0000256" key="4">
    <source>
        <dbReference type="ARBA" id="ARBA00014532"/>
    </source>
</evidence>
<dbReference type="Pfam" id="PF02953">
    <property type="entry name" value="zf-Tim10_DDP"/>
    <property type="match status" value="1"/>
</dbReference>
<keyword evidence="5" id="KW-0813">Transport</keyword>
<keyword evidence="13" id="KW-0143">Chaperone</keyword>
<name>A0A545VFA2_9HYPO</name>
<evidence type="ECO:0000256" key="8">
    <source>
        <dbReference type="ARBA" id="ARBA00022833"/>
    </source>
</evidence>
<feature type="domain" description="Tim10-like" evidence="14">
    <location>
        <begin position="138"/>
        <end position="200"/>
    </location>
</feature>
<organism evidence="15 16">
    <name type="scientific">Cordyceps javanica</name>
    <dbReference type="NCBI Taxonomy" id="43265"/>
    <lineage>
        <taxon>Eukaryota</taxon>
        <taxon>Fungi</taxon>
        <taxon>Dikarya</taxon>
        <taxon>Ascomycota</taxon>
        <taxon>Pezizomycotina</taxon>
        <taxon>Sordariomycetes</taxon>
        <taxon>Hypocreomycetidae</taxon>
        <taxon>Hypocreales</taxon>
        <taxon>Cordycipitaceae</taxon>
        <taxon>Cordyceps</taxon>
    </lineage>
</organism>
<keyword evidence="8" id="KW-0862">Zinc</keyword>
<evidence type="ECO:0000256" key="9">
    <source>
        <dbReference type="ARBA" id="ARBA00022927"/>
    </source>
</evidence>
<evidence type="ECO:0000256" key="11">
    <source>
        <dbReference type="ARBA" id="ARBA00023128"/>
    </source>
</evidence>
<keyword evidence="6" id="KW-0479">Metal-binding</keyword>
<comment type="similarity">
    <text evidence="2">Belongs to the small Tim family.</text>
</comment>
<keyword evidence="16" id="KW-1185">Reference proteome</keyword>
<evidence type="ECO:0000313" key="15">
    <source>
        <dbReference type="EMBL" id="TQW00391.1"/>
    </source>
</evidence>
<evidence type="ECO:0000256" key="2">
    <source>
        <dbReference type="ARBA" id="ARBA00006720"/>
    </source>
</evidence>